<sequence>MKILNFIPFFDFKNFKNAEILNISPFNEKSGKTVKCEVGSINYVLAMICERFYDDSFFHSLDIGFLSGECNVGEEEIDEISDFLKGTEILIIDENTLKFHTDRQNIENFLAILKQKFSLKILNQNEDEISLKKTEFNELKELENFDGSVVFEHVKNLDFVGGKYFAMVAKIANGDEVEIKTKNFSVRRIFKLDENLKGTIALLGVNEIKNYNFETAKISKV</sequence>
<dbReference type="STRING" id="360107.CHAB381_0186"/>
<evidence type="ECO:0000313" key="1">
    <source>
        <dbReference type="EMBL" id="ABS51070.1"/>
    </source>
</evidence>
<dbReference type="eggNOG" id="COG1034">
    <property type="taxonomic scope" value="Bacteria"/>
</dbReference>
<dbReference type="OrthoDB" id="5360624at2"/>
<dbReference type="HOGENOM" id="CLU_087243_0_0_7"/>
<reference evidence="2" key="1">
    <citation type="submission" date="2007-07" db="EMBL/GenBank/DDBJ databases">
        <title>Complete genome sequence of Campylobacter hominis ATCC BAA-381, a commensal isolated from the human gastrointestinal tract.</title>
        <authorList>
            <person name="Fouts D.E."/>
            <person name="Mongodin E.F."/>
            <person name="Puiu D."/>
            <person name="Sebastian Y."/>
            <person name="Miller W.G."/>
            <person name="Mandrell R.E."/>
            <person name="Nelson K.E."/>
        </authorList>
    </citation>
    <scope>NUCLEOTIDE SEQUENCE [LARGE SCALE GENOMIC DNA]</scope>
    <source>
        <strain evidence="2">ATCC BAA-381 / LMG 19568 / NCTC 13146 / CH001A</strain>
    </source>
</reference>
<evidence type="ECO:0000313" key="2">
    <source>
        <dbReference type="Proteomes" id="UP000002407"/>
    </source>
</evidence>
<dbReference type="KEGG" id="cha:CHAB381_0186"/>
<name>A7HZV3_CAMHC</name>
<protein>
    <submittedName>
        <fullName evidence="1">Uncharacterized protein</fullName>
    </submittedName>
</protein>
<organism evidence="1 2">
    <name type="scientific">Campylobacter hominis (strain ATCC BAA-381 / DSM 21671 / CCUG 45161 / LMG 19568 / NCTC 13146 / CH001A)</name>
    <dbReference type="NCBI Taxonomy" id="360107"/>
    <lineage>
        <taxon>Bacteria</taxon>
        <taxon>Pseudomonadati</taxon>
        <taxon>Campylobacterota</taxon>
        <taxon>Epsilonproteobacteria</taxon>
        <taxon>Campylobacterales</taxon>
        <taxon>Campylobacteraceae</taxon>
        <taxon>Campylobacter</taxon>
    </lineage>
</organism>
<keyword evidence="2" id="KW-1185">Reference proteome</keyword>
<dbReference type="EMBL" id="CP000776">
    <property type="protein sequence ID" value="ABS51070.1"/>
    <property type="molecule type" value="Genomic_DNA"/>
</dbReference>
<dbReference type="AlphaFoldDB" id="A7HZV3"/>
<dbReference type="RefSeq" id="WP_012108075.1">
    <property type="nucleotide sequence ID" value="NC_009714.1"/>
</dbReference>
<gene>
    <name evidence="1" type="ordered locus">CHAB381_0186</name>
</gene>
<proteinExistence type="predicted"/>
<dbReference type="Proteomes" id="UP000002407">
    <property type="component" value="Chromosome"/>
</dbReference>
<accession>A7HZV3</accession>